<dbReference type="Proteomes" id="UP000244441">
    <property type="component" value="Chromosome"/>
</dbReference>
<proteinExistence type="predicted"/>
<evidence type="ECO:0000313" key="2">
    <source>
        <dbReference type="EMBL" id="AWB67209.1"/>
    </source>
</evidence>
<dbReference type="EMBL" id="CP026604">
    <property type="protein sequence ID" value="AWB67209.1"/>
    <property type="molecule type" value="Genomic_DNA"/>
</dbReference>
<dbReference type="AlphaFoldDB" id="A0A2S0VSM3"/>
<reference evidence="2 3" key="1">
    <citation type="submission" date="2018-01" db="EMBL/GenBank/DDBJ databases">
        <title>Genome sequence of a Cantenovulum-like bacteria.</title>
        <authorList>
            <person name="Tan W.R."/>
            <person name="Lau N.-S."/>
            <person name="Go F."/>
            <person name="Amirul A.-A.A."/>
        </authorList>
    </citation>
    <scope>NUCLEOTIDE SEQUENCE [LARGE SCALE GENOMIC DNA]</scope>
    <source>
        <strain evidence="2 3">CCB-QB4</strain>
    </source>
</reference>
<sequence length="255" mass="29231">MKAWCHFIGVLFLGLLSGSASAIDECKIDVELGLVINQRHIRVLDNHRTLVQYNHPSQIIVKGQVIELTPEQQSLVKDYITTVQSQVPDYIDLIVEGSHIAARWLNELAASLHGENSENHNRVRGQVEHVVFQIMEKFNHKDENFYLGPQSLYTLEQTINQQFSEQMRITLTDHLNMLVSAVIDDTDDFKANMQRFGVELSNLSQDVVKELEQKSGNLDKKSQEFCQQVVNIDLLETQLQHQIPELAEINVFNIR</sequence>
<evidence type="ECO:0000313" key="3">
    <source>
        <dbReference type="Proteomes" id="UP000244441"/>
    </source>
</evidence>
<accession>A0A2S0VSM3</accession>
<dbReference type="KEGG" id="cate:C2869_12520"/>
<keyword evidence="1" id="KW-0732">Signal</keyword>
<dbReference type="RefSeq" id="WP_108603256.1">
    <property type="nucleotide sequence ID" value="NZ_CP026604.1"/>
</dbReference>
<gene>
    <name evidence="2" type="ORF">C2869_12520</name>
</gene>
<dbReference type="OrthoDB" id="5760736at2"/>
<evidence type="ECO:0000256" key="1">
    <source>
        <dbReference type="SAM" id="SignalP"/>
    </source>
</evidence>
<dbReference type="Pfam" id="PF11101">
    <property type="entry name" value="DUF2884"/>
    <property type="match status" value="1"/>
</dbReference>
<keyword evidence="3" id="KW-1185">Reference proteome</keyword>
<organism evidence="2 3">
    <name type="scientific">Saccharobesus litoralis</name>
    <dbReference type="NCBI Taxonomy" id="2172099"/>
    <lineage>
        <taxon>Bacteria</taxon>
        <taxon>Pseudomonadati</taxon>
        <taxon>Pseudomonadota</taxon>
        <taxon>Gammaproteobacteria</taxon>
        <taxon>Alteromonadales</taxon>
        <taxon>Alteromonadaceae</taxon>
        <taxon>Saccharobesus</taxon>
    </lineage>
</organism>
<evidence type="ECO:0008006" key="4">
    <source>
        <dbReference type="Google" id="ProtNLM"/>
    </source>
</evidence>
<feature type="chain" id="PRO_5015410051" description="DUF2884 family protein" evidence="1">
    <location>
        <begin position="23"/>
        <end position="255"/>
    </location>
</feature>
<dbReference type="InterPro" id="IPR021307">
    <property type="entry name" value="DUF2884"/>
</dbReference>
<feature type="signal peptide" evidence="1">
    <location>
        <begin position="1"/>
        <end position="22"/>
    </location>
</feature>
<name>A0A2S0VSM3_9ALTE</name>
<protein>
    <recommendedName>
        <fullName evidence="4">DUF2884 family protein</fullName>
    </recommendedName>
</protein>